<evidence type="ECO:0000313" key="2">
    <source>
        <dbReference type="Proteomes" id="UP001145114"/>
    </source>
</evidence>
<protein>
    <submittedName>
        <fullName evidence="1">Uncharacterized protein</fullName>
    </submittedName>
</protein>
<comment type="caution">
    <text evidence="1">The sequence shown here is derived from an EMBL/GenBank/DDBJ whole genome shotgun (WGS) entry which is preliminary data.</text>
</comment>
<gene>
    <name evidence="1" type="ORF">EV182_008547</name>
</gene>
<dbReference type="EMBL" id="JAMZIH010004469">
    <property type="protein sequence ID" value="KAJ1676262.1"/>
    <property type="molecule type" value="Genomic_DNA"/>
</dbReference>
<accession>A0ACC1HJ65</accession>
<keyword evidence="2" id="KW-1185">Reference proteome</keyword>
<dbReference type="Proteomes" id="UP001145114">
    <property type="component" value="Unassembled WGS sequence"/>
</dbReference>
<evidence type="ECO:0000313" key="1">
    <source>
        <dbReference type="EMBL" id="KAJ1676262.1"/>
    </source>
</evidence>
<proteinExistence type="predicted"/>
<name>A0ACC1HJ65_9FUNG</name>
<organism evidence="1 2">
    <name type="scientific">Spiromyces aspiralis</name>
    <dbReference type="NCBI Taxonomy" id="68401"/>
    <lineage>
        <taxon>Eukaryota</taxon>
        <taxon>Fungi</taxon>
        <taxon>Fungi incertae sedis</taxon>
        <taxon>Zoopagomycota</taxon>
        <taxon>Kickxellomycotina</taxon>
        <taxon>Kickxellomycetes</taxon>
        <taxon>Kickxellales</taxon>
        <taxon>Kickxellaceae</taxon>
        <taxon>Spiromyces</taxon>
    </lineage>
</organism>
<feature type="non-terminal residue" evidence="1">
    <location>
        <position position="125"/>
    </location>
</feature>
<feature type="non-terminal residue" evidence="1">
    <location>
        <position position="1"/>
    </location>
</feature>
<reference evidence="1" key="1">
    <citation type="submission" date="2022-06" db="EMBL/GenBank/DDBJ databases">
        <title>Phylogenomic reconstructions and comparative analyses of Kickxellomycotina fungi.</title>
        <authorList>
            <person name="Reynolds N.K."/>
            <person name="Stajich J.E."/>
            <person name="Barry K."/>
            <person name="Grigoriev I.V."/>
            <person name="Crous P."/>
            <person name="Smith M.E."/>
        </authorList>
    </citation>
    <scope>NUCLEOTIDE SEQUENCE</scope>
    <source>
        <strain evidence="1">RSA 2271</strain>
    </source>
</reference>
<sequence>FGLTSPMNAYPESFTLDDSGGCGSGNGATAIQDLDGQMAAPITHQPHATSSGRRGIDLHITVSRARADSLHSIASQTNMFSPSFKEALEAPSSYYSTSPAAGYSFGLSTPVSDYTNNPHSILQSP</sequence>